<proteinExistence type="inferred from homology"/>
<dbReference type="EMBL" id="BMFS01000001">
    <property type="protein sequence ID" value="GGG90894.1"/>
    <property type="molecule type" value="Genomic_DNA"/>
</dbReference>
<evidence type="ECO:0000256" key="10">
    <source>
        <dbReference type="RuleBase" id="RU003826"/>
    </source>
</evidence>
<dbReference type="Gene3D" id="3.20.20.70">
    <property type="entry name" value="Aldolase class I"/>
    <property type="match status" value="1"/>
</dbReference>
<comment type="pathway">
    <text evidence="1 9 11">Cofactor biosynthesis; thiamine diphosphate biosynthesis; thiamine phosphate from 4-amino-2-methyl-5-diphosphomethylpyrimidine and 4-methyl-5-(2-phosphoethyl)-thiazole: step 1/1.</text>
</comment>
<dbReference type="EC" id="2.5.1.3" evidence="9"/>
<comment type="catalytic activity">
    <reaction evidence="7 9 10">
        <text>2-(2-carboxy-4-methylthiazol-5-yl)ethyl phosphate + 4-amino-2-methyl-5-(diphosphooxymethyl)pyrimidine + 2 H(+) = thiamine phosphate + CO2 + diphosphate</text>
        <dbReference type="Rhea" id="RHEA:47848"/>
        <dbReference type="ChEBI" id="CHEBI:15378"/>
        <dbReference type="ChEBI" id="CHEBI:16526"/>
        <dbReference type="ChEBI" id="CHEBI:33019"/>
        <dbReference type="ChEBI" id="CHEBI:37575"/>
        <dbReference type="ChEBI" id="CHEBI:57841"/>
        <dbReference type="ChEBI" id="CHEBI:62890"/>
        <dbReference type="EC" id="2.5.1.3"/>
    </reaction>
</comment>
<comment type="similarity">
    <text evidence="9 10">Belongs to the thiamine-phosphate synthase family.</text>
</comment>
<feature type="binding site" evidence="9">
    <location>
        <position position="163"/>
    </location>
    <ligand>
        <name>2-[(2R,5Z)-2-carboxy-4-methylthiazol-5(2H)-ylidene]ethyl phosphate</name>
        <dbReference type="ChEBI" id="CHEBI:62899"/>
    </ligand>
</feature>
<evidence type="ECO:0000256" key="7">
    <source>
        <dbReference type="ARBA" id="ARBA00047851"/>
    </source>
</evidence>
<dbReference type="InterPro" id="IPR036206">
    <property type="entry name" value="ThiamineP_synth_sf"/>
</dbReference>
<evidence type="ECO:0000256" key="8">
    <source>
        <dbReference type="ARBA" id="ARBA00047883"/>
    </source>
</evidence>
<keyword evidence="14" id="KW-1185">Reference proteome</keyword>
<comment type="catalytic activity">
    <reaction evidence="6 9 10">
        <text>4-methyl-5-(2-phosphooxyethyl)-thiazole + 4-amino-2-methyl-5-(diphosphooxymethyl)pyrimidine + H(+) = thiamine phosphate + diphosphate</text>
        <dbReference type="Rhea" id="RHEA:22328"/>
        <dbReference type="ChEBI" id="CHEBI:15378"/>
        <dbReference type="ChEBI" id="CHEBI:33019"/>
        <dbReference type="ChEBI" id="CHEBI:37575"/>
        <dbReference type="ChEBI" id="CHEBI:57841"/>
        <dbReference type="ChEBI" id="CHEBI:58296"/>
        <dbReference type="EC" id="2.5.1.3"/>
    </reaction>
</comment>
<feature type="binding site" evidence="9">
    <location>
        <position position="106"/>
    </location>
    <ligand>
        <name>4-amino-2-methyl-5-(diphosphooxymethyl)pyrimidine</name>
        <dbReference type="ChEBI" id="CHEBI:57841"/>
    </ligand>
</feature>
<dbReference type="InterPro" id="IPR034291">
    <property type="entry name" value="TMP_synthase"/>
</dbReference>
<name>A0ABQ1XFM3_9PROT</name>
<evidence type="ECO:0000256" key="1">
    <source>
        <dbReference type="ARBA" id="ARBA00005165"/>
    </source>
</evidence>
<dbReference type="PANTHER" id="PTHR20857:SF15">
    <property type="entry name" value="THIAMINE-PHOSPHATE SYNTHASE"/>
    <property type="match status" value="1"/>
</dbReference>
<evidence type="ECO:0000256" key="9">
    <source>
        <dbReference type="HAMAP-Rule" id="MF_00097"/>
    </source>
</evidence>
<feature type="binding site" evidence="9">
    <location>
        <position position="87"/>
    </location>
    <ligand>
        <name>Mg(2+)</name>
        <dbReference type="ChEBI" id="CHEBI:18420"/>
    </ligand>
</feature>
<keyword evidence="3 9" id="KW-0479">Metal-binding</keyword>
<comment type="function">
    <text evidence="9">Condenses 4-methyl-5-(beta-hydroxyethyl)thiazole monophosphate (THZ-P) and 2-methyl-4-amino-5-hydroxymethyl pyrimidine pyrophosphate (HMP-PP) to form thiamine monophosphate (TMP).</text>
</comment>
<evidence type="ECO:0000256" key="3">
    <source>
        <dbReference type="ARBA" id="ARBA00022723"/>
    </source>
</evidence>
<reference evidence="14" key="1">
    <citation type="journal article" date="2019" name="Int. J. Syst. Evol. Microbiol.">
        <title>The Global Catalogue of Microorganisms (GCM) 10K type strain sequencing project: providing services to taxonomists for standard genome sequencing and annotation.</title>
        <authorList>
            <consortium name="The Broad Institute Genomics Platform"/>
            <consortium name="The Broad Institute Genome Sequencing Center for Infectious Disease"/>
            <person name="Wu L."/>
            <person name="Ma J."/>
        </authorList>
    </citation>
    <scope>NUCLEOTIDE SEQUENCE [LARGE SCALE GENOMIC DNA]</scope>
    <source>
        <strain evidence="14">CGMCC 1.12766</strain>
    </source>
</reference>
<keyword evidence="5 9" id="KW-0784">Thiamine biosynthesis</keyword>
<organism evidence="13 14">
    <name type="scientific">Glycocaulis albus</name>
    <dbReference type="NCBI Taxonomy" id="1382801"/>
    <lineage>
        <taxon>Bacteria</taxon>
        <taxon>Pseudomonadati</taxon>
        <taxon>Pseudomonadota</taxon>
        <taxon>Alphaproteobacteria</taxon>
        <taxon>Maricaulales</taxon>
        <taxon>Maricaulaceae</taxon>
        <taxon>Glycocaulis</taxon>
    </lineage>
</organism>
<evidence type="ECO:0000256" key="5">
    <source>
        <dbReference type="ARBA" id="ARBA00022977"/>
    </source>
</evidence>
<dbReference type="SUPFAM" id="SSF51391">
    <property type="entry name" value="Thiamin phosphate synthase"/>
    <property type="match status" value="1"/>
</dbReference>
<evidence type="ECO:0000313" key="13">
    <source>
        <dbReference type="EMBL" id="GGG90894.1"/>
    </source>
</evidence>
<comment type="caution">
    <text evidence="9">Lacks conserved residue(s) required for the propagation of feature annotation.</text>
</comment>
<keyword evidence="4 9" id="KW-0460">Magnesium</keyword>
<evidence type="ECO:0000256" key="4">
    <source>
        <dbReference type="ARBA" id="ARBA00022842"/>
    </source>
</evidence>
<comment type="caution">
    <text evidence="13">The sequence shown here is derived from an EMBL/GenBank/DDBJ whole genome shotgun (WGS) entry which is preliminary data.</text>
</comment>
<feature type="binding site" evidence="9">
    <location>
        <begin position="133"/>
        <end position="135"/>
    </location>
    <ligand>
        <name>2-[(2R,5Z)-2-carboxy-4-methylthiazol-5(2H)-ylidene]ethyl phosphate</name>
        <dbReference type="ChEBI" id="CHEBI:62899"/>
    </ligand>
</feature>
<comment type="catalytic activity">
    <reaction evidence="8 9 10">
        <text>2-[(2R,5Z)-2-carboxy-4-methylthiazol-5(2H)-ylidene]ethyl phosphate + 4-amino-2-methyl-5-(diphosphooxymethyl)pyrimidine + 2 H(+) = thiamine phosphate + CO2 + diphosphate</text>
        <dbReference type="Rhea" id="RHEA:47844"/>
        <dbReference type="ChEBI" id="CHEBI:15378"/>
        <dbReference type="ChEBI" id="CHEBI:16526"/>
        <dbReference type="ChEBI" id="CHEBI:33019"/>
        <dbReference type="ChEBI" id="CHEBI:37575"/>
        <dbReference type="ChEBI" id="CHEBI:57841"/>
        <dbReference type="ChEBI" id="CHEBI:62899"/>
        <dbReference type="EC" id="2.5.1.3"/>
    </reaction>
</comment>
<comment type="cofactor">
    <cofactor evidence="9">
        <name>Mg(2+)</name>
        <dbReference type="ChEBI" id="CHEBI:18420"/>
    </cofactor>
    <text evidence="9">Binds 1 Mg(2+) ion per subunit.</text>
</comment>
<protein>
    <recommendedName>
        <fullName evidence="9">Thiamine-phosphate synthase</fullName>
        <shortName evidence="9">TP synthase</shortName>
        <shortName evidence="9">TPS</shortName>
        <ecNumber evidence="9">2.5.1.3</ecNumber>
    </recommendedName>
    <alternativeName>
        <fullName evidence="9">Thiamine-phosphate pyrophosphorylase</fullName>
        <shortName evidence="9">TMP pyrophosphorylase</shortName>
        <shortName evidence="9">TMP-PPase</shortName>
    </alternativeName>
</protein>
<keyword evidence="2 9" id="KW-0808">Transferase</keyword>
<dbReference type="InterPro" id="IPR013785">
    <property type="entry name" value="Aldolase_TIM"/>
</dbReference>
<dbReference type="CDD" id="cd00564">
    <property type="entry name" value="TMP_TenI"/>
    <property type="match status" value="1"/>
</dbReference>
<evidence type="ECO:0000259" key="12">
    <source>
        <dbReference type="Pfam" id="PF02581"/>
    </source>
</evidence>
<sequence length="207" mass="21765">MSRCQLYLITPPRIDAGFAELLDSVLAEGVASVLQLRLKDQPENQLPGLIPPLVKAAKRHGVTVLMNDRPDLAVHYGMDGVHVGQEDAPYAQARAAVGKTGIVGVTCHDSRHLAMTAAEKGADYVAFGAMYPTATKSPKASASVDIIEWWSEVFEVPCVAIGGITPENASPVIEAGADFIAVSGGVWNHPAGPVEAVRAFGALLSAR</sequence>
<evidence type="ECO:0000256" key="2">
    <source>
        <dbReference type="ARBA" id="ARBA00022679"/>
    </source>
</evidence>
<dbReference type="Pfam" id="PF02581">
    <property type="entry name" value="TMP-TENI"/>
    <property type="match status" value="1"/>
</dbReference>
<feature type="binding site" evidence="9">
    <location>
        <position position="136"/>
    </location>
    <ligand>
        <name>4-amino-2-methyl-5-(diphosphooxymethyl)pyrimidine</name>
        <dbReference type="ChEBI" id="CHEBI:57841"/>
    </ligand>
</feature>
<dbReference type="InterPro" id="IPR022998">
    <property type="entry name" value="ThiamineP_synth_TenI"/>
</dbReference>
<gene>
    <name evidence="9 13" type="primary">thiE</name>
    <name evidence="13" type="ORF">GCM10007420_02610</name>
</gene>
<evidence type="ECO:0000313" key="14">
    <source>
        <dbReference type="Proteomes" id="UP000648722"/>
    </source>
</evidence>
<feature type="binding site" evidence="9">
    <location>
        <position position="68"/>
    </location>
    <ligand>
        <name>Mg(2+)</name>
        <dbReference type="ChEBI" id="CHEBI:18420"/>
    </ligand>
</feature>
<feature type="binding site" evidence="9">
    <location>
        <position position="67"/>
    </location>
    <ligand>
        <name>4-amino-2-methyl-5-(diphosphooxymethyl)pyrimidine</name>
        <dbReference type="ChEBI" id="CHEBI:57841"/>
    </ligand>
</feature>
<dbReference type="Proteomes" id="UP000648722">
    <property type="component" value="Unassembled WGS sequence"/>
</dbReference>
<evidence type="ECO:0000256" key="6">
    <source>
        <dbReference type="ARBA" id="ARBA00047334"/>
    </source>
</evidence>
<feature type="domain" description="Thiamine phosphate synthase/TenI" evidence="12">
    <location>
        <begin position="6"/>
        <end position="185"/>
    </location>
</feature>
<dbReference type="NCBIfam" id="TIGR00693">
    <property type="entry name" value="thiE"/>
    <property type="match status" value="1"/>
</dbReference>
<dbReference type="RefSeq" id="WP_188450744.1">
    <property type="nucleotide sequence ID" value="NZ_BMFS01000001.1"/>
</dbReference>
<dbReference type="HAMAP" id="MF_00097">
    <property type="entry name" value="TMP_synthase"/>
    <property type="match status" value="1"/>
</dbReference>
<feature type="binding site" evidence="9">
    <location>
        <begin position="35"/>
        <end position="39"/>
    </location>
    <ligand>
        <name>4-amino-2-methyl-5-(diphosphooxymethyl)pyrimidine</name>
        <dbReference type="ChEBI" id="CHEBI:57841"/>
    </ligand>
</feature>
<dbReference type="PANTHER" id="PTHR20857">
    <property type="entry name" value="THIAMINE-PHOSPHATE PYROPHOSPHORYLASE"/>
    <property type="match status" value="1"/>
</dbReference>
<evidence type="ECO:0000256" key="11">
    <source>
        <dbReference type="RuleBase" id="RU004253"/>
    </source>
</evidence>
<accession>A0ABQ1XFM3</accession>